<dbReference type="RefSeq" id="WP_012345961.1">
    <property type="nucleotide sequence ID" value="NC_010524.1"/>
</dbReference>
<keyword evidence="2" id="KW-1185">Reference proteome</keyword>
<protein>
    <submittedName>
        <fullName evidence="1">Uncharacterized protein</fullName>
    </submittedName>
</protein>
<sequence>MTSMTFQAASPFFMRPPRGARWAAAAFLRLIDAFDFSRKSGAVQRDSRAEEAESVREMARSIEASDPGFAADLYAAANRHETQG</sequence>
<gene>
    <name evidence="1" type="ordered locus">Lcho_0927</name>
</gene>
<dbReference type="STRING" id="395495.Lcho_0927"/>
<accession>B1Y2I3</accession>
<dbReference type="KEGG" id="lch:Lcho_0927"/>
<dbReference type="AlphaFoldDB" id="B1Y2I3"/>
<organism evidence="1 2">
    <name type="scientific">Leptothrix cholodnii (strain ATCC 51168 / LMG 8142 / SP-6)</name>
    <name type="common">Leptothrix discophora (strain SP-6)</name>
    <dbReference type="NCBI Taxonomy" id="395495"/>
    <lineage>
        <taxon>Bacteria</taxon>
        <taxon>Pseudomonadati</taxon>
        <taxon>Pseudomonadota</taxon>
        <taxon>Betaproteobacteria</taxon>
        <taxon>Burkholderiales</taxon>
        <taxon>Sphaerotilaceae</taxon>
        <taxon>Leptothrix</taxon>
    </lineage>
</organism>
<evidence type="ECO:0000313" key="1">
    <source>
        <dbReference type="EMBL" id="ACB33199.1"/>
    </source>
</evidence>
<dbReference type="OrthoDB" id="8913124at2"/>
<dbReference type="Proteomes" id="UP000001693">
    <property type="component" value="Chromosome"/>
</dbReference>
<dbReference type="EMBL" id="CP001013">
    <property type="protein sequence ID" value="ACB33199.1"/>
    <property type="molecule type" value="Genomic_DNA"/>
</dbReference>
<proteinExistence type="predicted"/>
<dbReference type="HOGENOM" id="CLU_2523477_0_0_4"/>
<evidence type="ECO:0000313" key="2">
    <source>
        <dbReference type="Proteomes" id="UP000001693"/>
    </source>
</evidence>
<name>B1Y2I3_LEPCP</name>
<reference evidence="1 2" key="1">
    <citation type="submission" date="2008-03" db="EMBL/GenBank/DDBJ databases">
        <title>Complete sequence of Leptothrix cholodnii SP-6.</title>
        <authorList>
            <consortium name="US DOE Joint Genome Institute"/>
            <person name="Copeland A."/>
            <person name="Lucas S."/>
            <person name="Lapidus A."/>
            <person name="Glavina del Rio T."/>
            <person name="Dalin E."/>
            <person name="Tice H."/>
            <person name="Bruce D."/>
            <person name="Goodwin L."/>
            <person name="Pitluck S."/>
            <person name="Chertkov O."/>
            <person name="Brettin T."/>
            <person name="Detter J.C."/>
            <person name="Han C."/>
            <person name="Kuske C.R."/>
            <person name="Schmutz J."/>
            <person name="Larimer F."/>
            <person name="Land M."/>
            <person name="Hauser L."/>
            <person name="Kyrpides N."/>
            <person name="Lykidis A."/>
            <person name="Emerson D."/>
            <person name="Richardson P."/>
        </authorList>
    </citation>
    <scope>NUCLEOTIDE SEQUENCE [LARGE SCALE GENOMIC DNA]</scope>
    <source>
        <strain evidence="2">ATCC 51168 / LMG 8142 / SP-6</strain>
    </source>
</reference>